<evidence type="ECO:0000256" key="7">
    <source>
        <dbReference type="ARBA" id="ARBA00023118"/>
    </source>
</evidence>
<evidence type="ECO:0000256" key="3">
    <source>
        <dbReference type="ARBA" id="ARBA00022722"/>
    </source>
</evidence>
<evidence type="ECO:0000313" key="10">
    <source>
        <dbReference type="EMBL" id="OUM85170.1"/>
    </source>
</evidence>
<keyword evidence="7" id="KW-0051">Antiviral defense</keyword>
<evidence type="ECO:0000259" key="9">
    <source>
        <dbReference type="Pfam" id="PF03787"/>
    </source>
</evidence>
<dbReference type="Proteomes" id="UP000196475">
    <property type="component" value="Unassembled WGS sequence"/>
</dbReference>
<dbReference type="InterPro" id="IPR005537">
    <property type="entry name" value="RAMP_III_fam"/>
</dbReference>
<dbReference type="GO" id="GO:0004519">
    <property type="term" value="F:endonuclease activity"/>
    <property type="evidence" value="ECO:0007669"/>
    <property type="project" value="UniProtKB-KW"/>
</dbReference>
<gene>
    <name evidence="10" type="ORF">BAA01_00520</name>
</gene>
<comment type="similarity">
    <text evidence="1">Belongs to the CRISPR-associated Csm3 family.</text>
</comment>
<dbReference type="EMBL" id="LZRT01000110">
    <property type="protein sequence ID" value="OUM85170.1"/>
    <property type="molecule type" value="Genomic_DNA"/>
</dbReference>
<evidence type="ECO:0000256" key="8">
    <source>
        <dbReference type="ARBA" id="ARBA00033183"/>
    </source>
</evidence>
<dbReference type="AlphaFoldDB" id="A0A1Y3PCX0"/>
<keyword evidence="6" id="KW-0694">RNA-binding</keyword>
<evidence type="ECO:0000256" key="6">
    <source>
        <dbReference type="ARBA" id="ARBA00022884"/>
    </source>
</evidence>
<evidence type="ECO:0000256" key="1">
    <source>
        <dbReference type="ARBA" id="ARBA00006342"/>
    </source>
</evidence>
<keyword evidence="5" id="KW-0378">Hydrolase</keyword>
<evidence type="ECO:0000256" key="2">
    <source>
        <dbReference type="ARBA" id="ARBA00022150"/>
    </source>
</evidence>
<accession>A0A1Y3PCX0</accession>
<keyword evidence="3" id="KW-0540">Nuclease</keyword>
<evidence type="ECO:0000256" key="5">
    <source>
        <dbReference type="ARBA" id="ARBA00022801"/>
    </source>
</evidence>
<evidence type="ECO:0000313" key="11">
    <source>
        <dbReference type="Proteomes" id="UP000196475"/>
    </source>
</evidence>
<dbReference type="InterPro" id="IPR052216">
    <property type="entry name" value="CRISPR_Csm3_endoribonuclease"/>
</dbReference>
<keyword evidence="4" id="KW-0255">Endonuclease</keyword>
<dbReference type="GO" id="GO:0016787">
    <property type="term" value="F:hydrolase activity"/>
    <property type="evidence" value="ECO:0007669"/>
    <property type="project" value="UniProtKB-KW"/>
</dbReference>
<dbReference type="InterPro" id="IPR013412">
    <property type="entry name" value="CRISPR-assoc_RAMP_Csm3"/>
</dbReference>
<dbReference type="GO" id="GO:0051607">
    <property type="term" value="P:defense response to virus"/>
    <property type="evidence" value="ECO:0007669"/>
    <property type="project" value="UniProtKB-KW"/>
</dbReference>
<reference evidence="11" key="1">
    <citation type="submission" date="2016-06" db="EMBL/GenBank/DDBJ databases">
        <authorList>
            <person name="Nascimento L."/>
            <person name="Pereira R.V."/>
            <person name="Martins L.F."/>
            <person name="Quaggio R.B."/>
            <person name="Silva A.M."/>
            <person name="Setubal J.C."/>
        </authorList>
    </citation>
    <scope>NUCLEOTIDE SEQUENCE [LARGE SCALE GENOMIC DNA]</scope>
</reference>
<dbReference type="GO" id="GO:0003723">
    <property type="term" value="F:RNA binding"/>
    <property type="evidence" value="ECO:0007669"/>
    <property type="project" value="UniProtKB-KW"/>
</dbReference>
<protein>
    <recommendedName>
        <fullName evidence="2">CRISPR system Cms endoribonuclease Csm3</fullName>
    </recommendedName>
    <alternativeName>
        <fullName evidence="8">CRISPR type III A-associated RAMP protein Csm3</fullName>
    </alternativeName>
</protein>
<dbReference type="PANTHER" id="PTHR35579:SF6">
    <property type="entry name" value="DUF324 DOMAIN-CONTAINING PROTEIN"/>
    <property type="match status" value="1"/>
</dbReference>
<evidence type="ECO:0000256" key="4">
    <source>
        <dbReference type="ARBA" id="ARBA00022759"/>
    </source>
</evidence>
<dbReference type="NCBIfam" id="TIGR02582">
    <property type="entry name" value="cas7_TM1809"/>
    <property type="match status" value="1"/>
</dbReference>
<organism evidence="10 11">
    <name type="scientific">Bacillus thermozeamaize</name>
    <dbReference type="NCBI Taxonomy" id="230954"/>
    <lineage>
        <taxon>Bacteria</taxon>
        <taxon>Bacillati</taxon>
        <taxon>Bacillota</taxon>
        <taxon>Bacilli</taxon>
        <taxon>Bacillales</taxon>
        <taxon>Bacillaceae</taxon>
        <taxon>Bacillus</taxon>
    </lineage>
</organism>
<name>A0A1Y3PCX0_9BACI</name>
<sequence>MTKSLIGYSVLRGIIRCETALRIGGSRETLEIGGLDNPVIKHPITMMPYIPGSSLKGKMRSLLELKLGKIGKNGTPYNGKKDDGTEDTDCPVSRVFGPHQNPSHNFGPTRILVRDARLTPEWEEHFRKRREELGDSFLELKQETSVHREIGIAQHGTLRTNERVPAGTEFEFEIVVRNFDWFPNEAEENLKVVTEAMRLLEQDYLGGSGSRGYGKIVFDHVTLNGEPYALH</sequence>
<dbReference type="Pfam" id="PF03787">
    <property type="entry name" value="RAMPs"/>
    <property type="match status" value="1"/>
</dbReference>
<dbReference type="PANTHER" id="PTHR35579">
    <property type="entry name" value="CRISPR SYSTEM CMS ENDORIBONUCLEASE CSM3"/>
    <property type="match status" value="1"/>
</dbReference>
<comment type="caution">
    <text evidence="10">The sequence shown here is derived from an EMBL/GenBank/DDBJ whole genome shotgun (WGS) entry which is preliminary data.</text>
</comment>
<proteinExistence type="inferred from homology"/>
<feature type="domain" description="CRISPR type III-associated protein" evidence="9">
    <location>
        <begin position="15"/>
        <end position="216"/>
    </location>
</feature>